<dbReference type="RefSeq" id="WP_137309545.1">
    <property type="nucleotide sequence ID" value="NZ_SZNQ01000001.1"/>
</dbReference>
<feature type="transmembrane region" description="Helical" evidence="2">
    <location>
        <begin position="157"/>
        <end position="177"/>
    </location>
</feature>
<keyword evidence="3" id="KW-0732">Signal</keyword>
<proteinExistence type="predicted"/>
<dbReference type="SUPFAM" id="SSF103481">
    <property type="entry name" value="Multidrug resistance efflux transporter EmrE"/>
    <property type="match status" value="1"/>
</dbReference>
<evidence type="ECO:0008006" key="6">
    <source>
        <dbReference type="Google" id="ProtNLM"/>
    </source>
</evidence>
<feature type="transmembrane region" description="Helical" evidence="2">
    <location>
        <begin position="229"/>
        <end position="247"/>
    </location>
</feature>
<protein>
    <recommendedName>
        <fullName evidence="6">DMT family transporter</fullName>
    </recommendedName>
</protein>
<feature type="transmembrane region" description="Helical" evidence="2">
    <location>
        <begin position="67"/>
        <end position="88"/>
    </location>
</feature>
<dbReference type="PANTHER" id="PTHR40761:SF1">
    <property type="entry name" value="CONSERVED INTEGRAL MEMBRANE ALANINE VALINE AND LEUCINE RICH PROTEIN-RELATED"/>
    <property type="match status" value="1"/>
</dbReference>
<feature type="region of interest" description="Disordered" evidence="1">
    <location>
        <begin position="280"/>
        <end position="339"/>
    </location>
</feature>
<evidence type="ECO:0000313" key="5">
    <source>
        <dbReference type="Proteomes" id="UP000305929"/>
    </source>
</evidence>
<accession>A0A4U5WSD9</accession>
<feature type="compositionally biased region" description="Low complexity" evidence="1">
    <location>
        <begin position="304"/>
        <end position="314"/>
    </location>
</feature>
<feature type="transmembrane region" description="Helical" evidence="2">
    <location>
        <begin position="259"/>
        <end position="280"/>
    </location>
</feature>
<feature type="compositionally biased region" description="Basic and acidic residues" evidence="1">
    <location>
        <begin position="280"/>
        <end position="294"/>
    </location>
</feature>
<dbReference type="AlphaFoldDB" id="A0A4U5WSD9"/>
<dbReference type="OrthoDB" id="3575354at2"/>
<organism evidence="4 5">
    <name type="scientific">Streptomyces lasalocidi</name>
    <name type="common">Streptomyces lasaliensis</name>
    <dbReference type="NCBI Taxonomy" id="324833"/>
    <lineage>
        <taxon>Bacteria</taxon>
        <taxon>Bacillati</taxon>
        <taxon>Actinomycetota</taxon>
        <taxon>Actinomycetes</taxon>
        <taxon>Kitasatosporales</taxon>
        <taxon>Streptomycetaceae</taxon>
        <taxon>Streptomyces</taxon>
    </lineage>
</organism>
<evidence type="ECO:0000256" key="3">
    <source>
        <dbReference type="SAM" id="SignalP"/>
    </source>
</evidence>
<evidence type="ECO:0000256" key="2">
    <source>
        <dbReference type="SAM" id="Phobius"/>
    </source>
</evidence>
<dbReference type="PANTHER" id="PTHR40761">
    <property type="entry name" value="CONSERVED INTEGRAL MEMBRANE ALANINE VALINE AND LEUCINE RICH PROTEIN-RELATED"/>
    <property type="match status" value="1"/>
</dbReference>
<keyword evidence="2" id="KW-1133">Transmembrane helix</keyword>
<feature type="chain" id="PRO_5038797675" description="DMT family transporter" evidence="3">
    <location>
        <begin position="17"/>
        <end position="339"/>
    </location>
</feature>
<evidence type="ECO:0000256" key="1">
    <source>
        <dbReference type="SAM" id="MobiDB-lite"/>
    </source>
</evidence>
<dbReference type="InterPro" id="IPR037185">
    <property type="entry name" value="EmrE-like"/>
</dbReference>
<keyword evidence="2" id="KW-0472">Membrane</keyword>
<gene>
    <name evidence="4" type="ORF">E4U91_29085</name>
</gene>
<feature type="transmembrane region" description="Helical" evidence="2">
    <location>
        <begin position="42"/>
        <end position="60"/>
    </location>
</feature>
<feature type="transmembrane region" description="Helical" evidence="2">
    <location>
        <begin position="197"/>
        <end position="217"/>
    </location>
</feature>
<dbReference type="Proteomes" id="UP000305929">
    <property type="component" value="Unassembled WGS sequence"/>
</dbReference>
<feature type="transmembrane region" description="Helical" evidence="2">
    <location>
        <begin position="126"/>
        <end position="145"/>
    </location>
</feature>
<sequence>MMAVLLLGTVSALVYAAAAVAQRGAAARTALPGARGYRRSGIWWTSLLLNALGALLHTAALRYGSLVAVQMLGVLTLVAAPVLSAALLRSPMSGEQWRGTALTVAGVAGLLVLTRSAGSDRAPDTGALLGAVLLTAGVLGVTTAAAGVTRRGPAASLWYAAAAGVAFAAASALAQVAVLELADGDGLLRRVDGGLPWPALLAGAGVVCLAPAGLALCQLGYRGGLEAPLATVTLVNPVFATLIGVVFGDRYPTDLGTALAALVAAVAAGRGVCVLAKAEAREGDQGEERRETGRAEGGGLRKVPAPAAEPAAGPFTGSAPGPRTRAGSGADTAAAPGPS</sequence>
<dbReference type="EMBL" id="SZNQ01000001">
    <property type="protein sequence ID" value="TKT03706.1"/>
    <property type="molecule type" value="Genomic_DNA"/>
</dbReference>
<keyword evidence="2" id="KW-0812">Transmembrane</keyword>
<keyword evidence="5" id="KW-1185">Reference proteome</keyword>
<comment type="caution">
    <text evidence="4">The sequence shown here is derived from an EMBL/GenBank/DDBJ whole genome shotgun (WGS) entry which is preliminary data.</text>
</comment>
<reference evidence="4 5" key="1">
    <citation type="submission" date="2019-04" db="EMBL/GenBank/DDBJ databases">
        <title>Streptomyces lasaliensis sp. nov., an Actinomycete isolated from soil which produces the polyether antibiotic lasalocid.</title>
        <authorList>
            <person name="Erwin G."/>
            <person name="Haber C."/>
        </authorList>
    </citation>
    <scope>NUCLEOTIDE SEQUENCE [LARGE SCALE GENOMIC DNA]</scope>
    <source>
        <strain evidence="4 5">X-537</strain>
    </source>
</reference>
<name>A0A4U5WSD9_STRLS</name>
<evidence type="ECO:0000313" key="4">
    <source>
        <dbReference type="EMBL" id="TKT03706.1"/>
    </source>
</evidence>
<feature type="signal peptide" evidence="3">
    <location>
        <begin position="1"/>
        <end position="16"/>
    </location>
</feature>